<evidence type="ECO:0000313" key="3">
    <source>
        <dbReference type="Proteomes" id="UP000325606"/>
    </source>
</evidence>
<feature type="coiled-coil region" evidence="1">
    <location>
        <begin position="87"/>
        <end position="128"/>
    </location>
</feature>
<reference evidence="2 3" key="1">
    <citation type="submission" date="2019-09" db="EMBL/GenBank/DDBJ databases">
        <title>Nitrincola iocasae sp. nov., a bacterium isolated from the sediment collected at a cold seep field in South China Sea.</title>
        <authorList>
            <person name="Zhang H."/>
            <person name="Wang H."/>
            <person name="Li C."/>
        </authorList>
    </citation>
    <scope>NUCLEOTIDE SEQUENCE [LARGE SCALE GENOMIC DNA]</scope>
    <source>
        <strain evidence="2 3">KXZD1103</strain>
    </source>
</reference>
<dbReference type="Proteomes" id="UP000325606">
    <property type="component" value="Chromosome"/>
</dbReference>
<dbReference type="Pfam" id="PF11944">
    <property type="entry name" value="DUF3461"/>
    <property type="match status" value="1"/>
</dbReference>
<protein>
    <submittedName>
        <fullName evidence="2">DUF3461 family protein</fullName>
    </submittedName>
</protein>
<keyword evidence="3" id="KW-1185">Reference proteome</keyword>
<dbReference type="RefSeq" id="WP_151054006.1">
    <property type="nucleotide sequence ID" value="NZ_CP044222.1"/>
</dbReference>
<keyword evidence="1" id="KW-0175">Coiled coil</keyword>
<proteinExistence type="predicted"/>
<gene>
    <name evidence="2" type="ORF">F5I99_05395</name>
</gene>
<dbReference type="KEGG" id="nik:F5I99_05395"/>
<dbReference type="AlphaFoldDB" id="A0A5J6LBX2"/>
<evidence type="ECO:0000256" key="1">
    <source>
        <dbReference type="SAM" id="Coils"/>
    </source>
</evidence>
<sequence length="129" mass="15330">MTVEKFKTLAEMGVEDVSEIEKFSTRQEGDMDILKIYFHRDPGEWFAKSKKFKFKRQVKTVRVNEGKVSYRETSESSPYFLRALTELEKLADEMHTAKGRKEILLDEIDHLEKVMERKIADIRRQIEEL</sequence>
<organism evidence="2 3">
    <name type="scientific">Nitrincola iocasae</name>
    <dbReference type="NCBI Taxonomy" id="2614693"/>
    <lineage>
        <taxon>Bacteria</taxon>
        <taxon>Pseudomonadati</taxon>
        <taxon>Pseudomonadota</taxon>
        <taxon>Gammaproteobacteria</taxon>
        <taxon>Oceanospirillales</taxon>
        <taxon>Oceanospirillaceae</taxon>
        <taxon>Nitrincola</taxon>
    </lineage>
</organism>
<accession>A0A5J6LBX2</accession>
<name>A0A5J6LBX2_9GAMM</name>
<dbReference type="EMBL" id="CP044222">
    <property type="protein sequence ID" value="QEW05970.1"/>
    <property type="molecule type" value="Genomic_DNA"/>
</dbReference>
<evidence type="ECO:0000313" key="2">
    <source>
        <dbReference type="EMBL" id="QEW05970.1"/>
    </source>
</evidence>
<dbReference type="InterPro" id="IPR020911">
    <property type="entry name" value="UPF0325"/>
</dbReference>